<accession>A0A2K1Q2N6</accession>
<dbReference type="PANTHER" id="PTHR20883:SF48">
    <property type="entry name" value="ECTOINE DIOXYGENASE"/>
    <property type="match status" value="1"/>
</dbReference>
<comment type="caution">
    <text evidence="2">The sequence shown here is derived from an EMBL/GenBank/DDBJ whole genome shotgun (WGS) entry which is preliminary data.</text>
</comment>
<dbReference type="AlphaFoldDB" id="A0A2K1Q2N6"/>
<evidence type="ECO:0000313" key="2">
    <source>
        <dbReference type="EMBL" id="PNS09305.1"/>
    </source>
</evidence>
<keyword evidence="2" id="KW-0560">Oxidoreductase</keyword>
<protein>
    <submittedName>
        <fullName evidence="2">Phytanoyl-CoA dioxygenase (PhyH)</fullName>
    </submittedName>
</protein>
<dbReference type="Pfam" id="PF05721">
    <property type="entry name" value="PhyH"/>
    <property type="match status" value="1"/>
</dbReference>
<dbReference type="SUPFAM" id="SSF51197">
    <property type="entry name" value="Clavaminate synthase-like"/>
    <property type="match status" value="1"/>
</dbReference>
<name>A0A2K1Q2N6_9GAMM</name>
<dbReference type="GO" id="GO:0005506">
    <property type="term" value="F:iron ion binding"/>
    <property type="evidence" value="ECO:0007669"/>
    <property type="project" value="UniProtKB-ARBA"/>
</dbReference>
<gene>
    <name evidence="2" type="ORF">Lysil_0934</name>
</gene>
<comment type="cofactor">
    <cofactor evidence="1">
        <name>Fe(2+)</name>
        <dbReference type="ChEBI" id="CHEBI:29033"/>
    </cofactor>
</comment>
<dbReference type="InterPro" id="IPR008775">
    <property type="entry name" value="Phytyl_CoA_dOase-like"/>
</dbReference>
<dbReference type="PANTHER" id="PTHR20883">
    <property type="entry name" value="PHYTANOYL-COA DIOXYGENASE DOMAIN CONTAINING 1"/>
    <property type="match status" value="1"/>
</dbReference>
<organism evidence="2 3">
    <name type="scientific">Solilutibacter silvestris</name>
    <dbReference type="NCBI Taxonomy" id="1645665"/>
    <lineage>
        <taxon>Bacteria</taxon>
        <taxon>Pseudomonadati</taxon>
        <taxon>Pseudomonadota</taxon>
        <taxon>Gammaproteobacteria</taxon>
        <taxon>Lysobacterales</taxon>
        <taxon>Lysobacteraceae</taxon>
        <taxon>Solilutibacter</taxon>
    </lineage>
</organism>
<dbReference type="EMBL" id="NPZB01000001">
    <property type="protein sequence ID" value="PNS09305.1"/>
    <property type="molecule type" value="Genomic_DNA"/>
</dbReference>
<evidence type="ECO:0000313" key="3">
    <source>
        <dbReference type="Proteomes" id="UP000236220"/>
    </source>
</evidence>
<evidence type="ECO:0000256" key="1">
    <source>
        <dbReference type="ARBA" id="ARBA00001954"/>
    </source>
</evidence>
<reference evidence="2 3" key="1">
    <citation type="submission" date="2017-08" db="EMBL/GenBank/DDBJ databases">
        <title>Lysobacter sylvestris genome.</title>
        <authorList>
            <person name="Zhang D.-C."/>
            <person name="Albuquerque L."/>
            <person name="Franca L."/>
            <person name="Froufe H.J.C."/>
            <person name="Barroso C."/>
            <person name="Egas C."/>
            <person name="Da Costa M."/>
            <person name="Margesin R."/>
        </authorList>
    </citation>
    <scope>NUCLEOTIDE SEQUENCE [LARGE SCALE GENOMIC DNA]</scope>
    <source>
        <strain evidence="2 3">AM20-91</strain>
    </source>
</reference>
<dbReference type="Gene3D" id="2.60.120.620">
    <property type="entry name" value="q2cbj1_9rhob like domain"/>
    <property type="match status" value="1"/>
</dbReference>
<keyword evidence="3" id="KW-1185">Reference proteome</keyword>
<proteinExistence type="predicted"/>
<dbReference type="RefSeq" id="WP_205756855.1">
    <property type="nucleotide sequence ID" value="NZ_NPZB01000001.1"/>
</dbReference>
<dbReference type="Proteomes" id="UP000236220">
    <property type="component" value="Unassembled WGS sequence"/>
</dbReference>
<dbReference type="GO" id="GO:0016706">
    <property type="term" value="F:2-oxoglutarate-dependent dioxygenase activity"/>
    <property type="evidence" value="ECO:0007669"/>
    <property type="project" value="UniProtKB-ARBA"/>
</dbReference>
<sequence length="281" mass="31733">MSSVPLSAEQIESFWRDGVLVVRGFYDMAIQLLPIQRGIHQVIGQVMLRHGLSDNRTQFSADDFDDGYEMLIGTDRSWGGEVYDAVKQIPAFMRLLADPRHEQIFTQLRPDSVPAIASGGYGIRIDNPAEDRFRAEWHQEYPAQLRSLDGLVFWSPLRMVTEEFGPVRFCPTSHSGGLIPVLTQPEPSSERSGAYALRLENEAQVVGRYPQAAPLTMPGDLVLIDFLTLHASGYNQSTRPRWSMQFRYFNFNDPTGRAHGWKGSFASGVDFRRIHPELCAD</sequence>
<keyword evidence="2" id="KW-0223">Dioxygenase</keyword>